<dbReference type="InterPro" id="IPR008978">
    <property type="entry name" value="HSP20-like_chaperone"/>
</dbReference>
<dbReference type="AlphaFoldDB" id="A0AA40FCA9"/>
<gene>
    <name evidence="6" type="ORF">B0T18DRAFT_400759</name>
</gene>
<dbReference type="InterPro" id="IPR031107">
    <property type="entry name" value="Small_HSP"/>
</dbReference>
<feature type="compositionally biased region" description="Basic and acidic residues" evidence="4">
    <location>
        <begin position="158"/>
        <end position="183"/>
    </location>
</feature>
<protein>
    <submittedName>
        <fullName evidence="6">HSP20-like chaperone</fullName>
    </submittedName>
</protein>
<evidence type="ECO:0000256" key="3">
    <source>
        <dbReference type="RuleBase" id="RU003616"/>
    </source>
</evidence>
<keyword evidence="7" id="KW-1185">Reference proteome</keyword>
<feature type="region of interest" description="Disordered" evidence="4">
    <location>
        <begin position="132"/>
        <end position="192"/>
    </location>
</feature>
<proteinExistence type="inferred from homology"/>
<dbReference type="Gene3D" id="2.60.40.790">
    <property type="match status" value="1"/>
</dbReference>
<dbReference type="CDD" id="cd06464">
    <property type="entry name" value="ACD_sHsps-like"/>
    <property type="match status" value="1"/>
</dbReference>
<name>A0AA40FCA9_9PEZI</name>
<keyword evidence="1" id="KW-0346">Stress response</keyword>
<reference evidence="6" key="1">
    <citation type="submission" date="2023-06" db="EMBL/GenBank/DDBJ databases">
        <title>Genome-scale phylogeny and comparative genomics of the fungal order Sordariales.</title>
        <authorList>
            <consortium name="Lawrence Berkeley National Laboratory"/>
            <person name="Hensen N."/>
            <person name="Bonometti L."/>
            <person name="Westerberg I."/>
            <person name="Brannstrom I.O."/>
            <person name="Guillou S."/>
            <person name="Cros-Aarteil S."/>
            <person name="Calhoun S."/>
            <person name="Haridas S."/>
            <person name="Kuo A."/>
            <person name="Mondo S."/>
            <person name="Pangilinan J."/>
            <person name="Riley R."/>
            <person name="LaButti K."/>
            <person name="Andreopoulos B."/>
            <person name="Lipzen A."/>
            <person name="Chen C."/>
            <person name="Yanf M."/>
            <person name="Daum C."/>
            <person name="Ng V."/>
            <person name="Clum A."/>
            <person name="Steindorff A."/>
            <person name="Ohm R."/>
            <person name="Martin F."/>
            <person name="Silar P."/>
            <person name="Natvig D."/>
            <person name="Lalanne C."/>
            <person name="Gautier V."/>
            <person name="Ament-velasquez S.L."/>
            <person name="Kruys A."/>
            <person name="Hutchinson M.I."/>
            <person name="Powell A.J."/>
            <person name="Barry K."/>
            <person name="Miller A.N."/>
            <person name="Grigoriev I.V."/>
            <person name="Debuchy R."/>
            <person name="Gladieux P."/>
            <person name="Thoren M.H."/>
            <person name="Johannesson H."/>
        </authorList>
    </citation>
    <scope>NUCLEOTIDE SEQUENCE</scope>
    <source>
        <strain evidence="6">SMH3187-1</strain>
    </source>
</reference>
<evidence type="ECO:0000256" key="4">
    <source>
        <dbReference type="SAM" id="MobiDB-lite"/>
    </source>
</evidence>
<comment type="similarity">
    <text evidence="2 3">Belongs to the small heat shock protein (HSP20) family.</text>
</comment>
<comment type="caution">
    <text evidence="6">The sequence shown here is derived from an EMBL/GenBank/DDBJ whole genome shotgun (WGS) entry which is preliminary data.</text>
</comment>
<feature type="domain" description="SHSP" evidence="5">
    <location>
        <begin position="87"/>
        <end position="244"/>
    </location>
</feature>
<sequence>MRTSRTLLNAPVLLSRPLKPTPSAITKAYLSTKPPNMSSLWFPRSLAHPHSNPSGFSSLFKMLDDFERYSNQDGQLEGARGTDAAGVPQGIIAPKFDVAEHDKAYHLQGELPGVPPENVVLEFTDPQTLVVRGKAERSHTEGDPSLAPKRIGGVAEQGKIDGEKEEKGEQQQGEKKGGKETESKGGASKPKYWLSERSYGEFSRVFSFPSSVDQDKVEAKFENGVLNVIVPKVEKKGTRRIEIK</sequence>
<accession>A0AA40FCA9</accession>
<dbReference type="PANTHER" id="PTHR11527">
    <property type="entry name" value="HEAT-SHOCK PROTEIN 20 FAMILY MEMBER"/>
    <property type="match status" value="1"/>
</dbReference>
<evidence type="ECO:0000313" key="7">
    <source>
        <dbReference type="Proteomes" id="UP001172155"/>
    </source>
</evidence>
<dbReference type="EMBL" id="JAUKUD010000001">
    <property type="protein sequence ID" value="KAK0755149.1"/>
    <property type="molecule type" value="Genomic_DNA"/>
</dbReference>
<evidence type="ECO:0000256" key="1">
    <source>
        <dbReference type="ARBA" id="ARBA00023016"/>
    </source>
</evidence>
<evidence type="ECO:0000313" key="6">
    <source>
        <dbReference type="EMBL" id="KAK0755149.1"/>
    </source>
</evidence>
<dbReference type="Pfam" id="PF00011">
    <property type="entry name" value="HSP20"/>
    <property type="match status" value="1"/>
</dbReference>
<dbReference type="PROSITE" id="PS01031">
    <property type="entry name" value="SHSP"/>
    <property type="match status" value="1"/>
</dbReference>
<feature type="compositionally biased region" description="Basic and acidic residues" evidence="4">
    <location>
        <begin position="133"/>
        <end position="142"/>
    </location>
</feature>
<dbReference type="Proteomes" id="UP001172155">
    <property type="component" value="Unassembled WGS sequence"/>
</dbReference>
<organism evidence="6 7">
    <name type="scientific">Schizothecium vesticola</name>
    <dbReference type="NCBI Taxonomy" id="314040"/>
    <lineage>
        <taxon>Eukaryota</taxon>
        <taxon>Fungi</taxon>
        <taxon>Dikarya</taxon>
        <taxon>Ascomycota</taxon>
        <taxon>Pezizomycotina</taxon>
        <taxon>Sordariomycetes</taxon>
        <taxon>Sordariomycetidae</taxon>
        <taxon>Sordariales</taxon>
        <taxon>Schizotheciaceae</taxon>
        <taxon>Schizothecium</taxon>
    </lineage>
</organism>
<evidence type="ECO:0000256" key="2">
    <source>
        <dbReference type="PROSITE-ProRule" id="PRU00285"/>
    </source>
</evidence>
<evidence type="ECO:0000259" key="5">
    <source>
        <dbReference type="PROSITE" id="PS01031"/>
    </source>
</evidence>
<dbReference type="SUPFAM" id="SSF49764">
    <property type="entry name" value="HSP20-like chaperones"/>
    <property type="match status" value="1"/>
</dbReference>
<dbReference type="InterPro" id="IPR002068">
    <property type="entry name" value="A-crystallin/Hsp20_dom"/>
</dbReference>